<protein>
    <submittedName>
        <fullName evidence="2">Uncharacterized protein</fullName>
    </submittedName>
</protein>
<proteinExistence type="predicted"/>
<dbReference type="AlphaFoldDB" id="A0A401QY72"/>
<dbReference type="Proteomes" id="UP000288351">
    <property type="component" value="Unassembled WGS sequence"/>
</dbReference>
<sequence>MGDVIGLMLMGVGAMLIWIGVHGREGSMAEMLGQFFGKVQANEKGGGGA</sequence>
<dbReference type="EMBL" id="BHXC01000006">
    <property type="protein sequence ID" value="GCB90317.1"/>
    <property type="molecule type" value="Genomic_DNA"/>
</dbReference>
<feature type="transmembrane region" description="Helical" evidence="1">
    <location>
        <begin position="6"/>
        <end position="23"/>
    </location>
</feature>
<evidence type="ECO:0000313" key="2">
    <source>
        <dbReference type="EMBL" id="GCB90317.1"/>
    </source>
</evidence>
<keyword evidence="1" id="KW-1133">Transmembrane helix</keyword>
<name>A0A401QY72_STRNR</name>
<keyword evidence="1" id="KW-0472">Membrane</keyword>
<organism evidence="2 3">
    <name type="scientific">Streptomyces noursei</name>
    <name type="common">Streptomyces albulus</name>
    <dbReference type="NCBI Taxonomy" id="1971"/>
    <lineage>
        <taxon>Bacteria</taxon>
        <taxon>Bacillati</taxon>
        <taxon>Actinomycetota</taxon>
        <taxon>Actinomycetes</taxon>
        <taxon>Kitasatosporales</taxon>
        <taxon>Streptomycetaceae</taxon>
        <taxon>Streptomyces</taxon>
    </lineage>
</organism>
<comment type="caution">
    <text evidence="2">The sequence shown here is derived from an EMBL/GenBank/DDBJ whole genome shotgun (WGS) entry which is preliminary data.</text>
</comment>
<gene>
    <name evidence="2" type="ORF">SALB_03021</name>
</gene>
<accession>A0A401QY72</accession>
<evidence type="ECO:0000313" key="3">
    <source>
        <dbReference type="Proteomes" id="UP000288351"/>
    </source>
</evidence>
<keyword evidence="1" id="KW-0812">Transmembrane</keyword>
<evidence type="ECO:0000256" key="1">
    <source>
        <dbReference type="SAM" id="Phobius"/>
    </source>
</evidence>
<reference evidence="2 3" key="1">
    <citation type="journal article" date="2019" name="Microbiol. Resour. Announc.">
        <title>Draft Genome Sequence of the Most Traditional epsilon-Poly-l-Lysine Producer, Streptomyces albulus NBRC14147.</title>
        <authorList>
            <person name="Yamanaka K."/>
            <person name="Hamano Y."/>
        </authorList>
    </citation>
    <scope>NUCLEOTIDE SEQUENCE [LARGE SCALE GENOMIC DNA]</scope>
    <source>
        <strain evidence="2 3">NBRC 14147</strain>
    </source>
</reference>